<feature type="domain" description="Histidine kinase" evidence="7">
    <location>
        <begin position="142"/>
        <end position="364"/>
    </location>
</feature>
<keyword evidence="8" id="KW-0067">ATP-binding</keyword>
<evidence type="ECO:0000256" key="3">
    <source>
        <dbReference type="ARBA" id="ARBA00022553"/>
    </source>
</evidence>
<dbReference type="RefSeq" id="WP_269039604.1">
    <property type="nucleotide sequence ID" value="NZ_CP114040.1"/>
</dbReference>
<dbReference type="InterPro" id="IPR036890">
    <property type="entry name" value="HATPase_C_sf"/>
</dbReference>
<dbReference type="InterPro" id="IPR036097">
    <property type="entry name" value="HisK_dim/P_sf"/>
</dbReference>
<dbReference type="SUPFAM" id="SSF55874">
    <property type="entry name" value="ATPase domain of HSP90 chaperone/DNA topoisomerase II/histidine kinase"/>
    <property type="match status" value="1"/>
</dbReference>
<name>A0ABY7HD70_9BACT</name>
<keyword evidence="4" id="KW-0808">Transferase</keyword>
<dbReference type="InterPro" id="IPR005467">
    <property type="entry name" value="His_kinase_dom"/>
</dbReference>
<comment type="catalytic activity">
    <reaction evidence="1">
        <text>ATP + protein L-histidine = ADP + protein N-phospho-L-histidine.</text>
        <dbReference type="EC" id="2.7.13.3"/>
    </reaction>
</comment>
<evidence type="ECO:0000259" key="7">
    <source>
        <dbReference type="PROSITE" id="PS50109"/>
    </source>
</evidence>
<dbReference type="CDD" id="cd00082">
    <property type="entry name" value="HisKA"/>
    <property type="match status" value="1"/>
</dbReference>
<dbReference type="SMART" id="SM00388">
    <property type="entry name" value="HisKA"/>
    <property type="match status" value="1"/>
</dbReference>
<dbReference type="InterPro" id="IPR050736">
    <property type="entry name" value="Sensor_HK_Regulatory"/>
</dbReference>
<keyword evidence="5" id="KW-0418">Kinase</keyword>
<evidence type="ECO:0000313" key="8">
    <source>
        <dbReference type="EMBL" id="WAS97241.1"/>
    </source>
</evidence>
<reference evidence="8" key="1">
    <citation type="submission" date="2022-11" db="EMBL/GenBank/DDBJ databases">
        <title>Minimal conservation of predation-associated metabolite biosynthetic gene clusters underscores biosynthetic potential of Myxococcota including descriptions for ten novel species: Archangium lansinium sp. nov., Myxococcus landrumus sp. nov., Nannocystis bai.</title>
        <authorList>
            <person name="Ahearne A."/>
            <person name="Stevens C."/>
            <person name="Dowd S."/>
        </authorList>
    </citation>
    <scope>NUCLEOTIDE SEQUENCE</scope>
    <source>
        <strain evidence="8">Fl3</strain>
    </source>
</reference>
<dbReference type="Gene3D" id="1.10.287.130">
    <property type="match status" value="1"/>
</dbReference>
<evidence type="ECO:0000256" key="5">
    <source>
        <dbReference type="ARBA" id="ARBA00022777"/>
    </source>
</evidence>
<dbReference type="GO" id="GO:0005524">
    <property type="term" value="F:ATP binding"/>
    <property type="evidence" value="ECO:0007669"/>
    <property type="project" value="UniProtKB-KW"/>
</dbReference>
<evidence type="ECO:0000313" key="9">
    <source>
        <dbReference type="Proteomes" id="UP001164459"/>
    </source>
</evidence>
<dbReference type="EC" id="2.7.13.3" evidence="2"/>
<dbReference type="PROSITE" id="PS50109">
    <property type="entry name" value="HIS_KIN"/>
    <property type="match status" value="1"/>
</dbReference>
<dbReference type="EMBL" id="CP114040">
    <property type="protein sequence ID" value="WAS97241.1"/>
    <property type="molecule type" value="Genomic_DNA"/>
</dbReference>
<keyword evidence="8" id="KW-0547">Nucleotide-binding</keyword>
<gene>
    <name evidence="8" type="ORF">O0S08_13925</name>
</gene>
<accession>A0ABY7HD70</accession>
<dbReference type="Gene3D" id="3.30.565.10">
    <property type="entry name" value="Histidine kinase-like ATPase, C-terminal domain"/>
    <property type="match status" value="1"/>
</dbReference>
<evidence type="ECO:0000256" key="4">
    <source>
        <dbReference type="ARBA" id="ARBA00022679"/>
    </source>
</evidence>
<dbReference type="Proteomes" id="UP001164459">
    <property type="component" value="Chromosome"/>
</dbReference>
<keyword evidence="9" id="KW-1185">Reference proteome</keyword>
<evidence type="ECO:0000256" key="6">
    <source>
        <dbReference type="ARBA" id="ARBA00023012"/>
    </source>
</evidence>
<dbReference type="PANTHER" id="PTHR43711">
    <property type="entry name" value="TWO-COMPONENT HISTIDINE KINASE"/>
    <property type="match status" value="1"/>
</dbReference>
<dbReference type="Pfam" id="PF02518">
    <property type="entry name" value="HATPase_c"/>
    <property type="match status" value="1"/>
</dbReference>
<dbReference type="PANTHER" id="PTHR43711:SF26">
    <property type="entry name" value="SENSOR HISTIDINE KINASE RCSC"/>
    <property type="match status" value="1"/>
</dbReference>
<evidence type="ECO:0000256" key="2">
    <source>
        <dbReference type="ARBA" id="ARBA00012438"/>
    </source>
</evidence>
<dbReference type="Pfam" id="PF00512">
    <property type="entry name" value="HisKA"/>
    <property type="match status" value="1"/>
</dbReference>
<evidence type="ECO:0000256" key="1">
    <source>
        <dbReference type="ARBA" id="ARBA00000085"/>
    </source>
</evidence>
<proteinExistence type="predicted"/>
<dbReference type="PRINTS" id="PR00344">
    <property type="entry name" value="BCTRLSENSOR"/>
</dbReference>
<organism evidence="8 9">
    <name type="scientific">Nannocystis punicea</name>
    <dbReference type="NCBI Taxonomy" id="2995304"/>
    <lineage>
        <taxon>Bacteria</taxon>
        <taxon>Pseudomonadati</taxon>
        <taxon>Myxococcota</taxon>
        <taxon>Polyangia</taxon>
        <taxon>Nannocystales</taxon>
        <taxon>Nannocystaceae</taxon>
        <taxon>Nannocystis</taxon>
    </lineage>
</organism>
<dbReference type="InterPro" id="IPR004358">
    <property type="entry name" value="Sig_transdc_His_kin-like_C"/>
</dbReference>
<dbReference type="CDD" id="cd16922">
    <property type="entry name" value="HATPase_EvgS-ArcB-TorS-like"/>
    <property type="match status" value="1"/>
</dbReference>
<keyword evidence="3" id="KW-0597">Phosphoprotein</keyword>
<sequence>MSESSGQPPGRDPAPEPVDKRIAALLRAAVALAPDAAAFASDPRAAAETALSVVASELAALRAYRERTERQMEELFNTITSFAALDYDRRALVHDDNDELINAMAIGLNMMGEELSHTMKALVAARDEALAASRAKSAFLANISHELRTPLNAIIGYAEIIREDLVAAGQDALTLDVDRLQIASRHLLNLIQDVLDLARIEAGRVDVRLEPIDLRTLLQELQTTLAPSVKDAGNVLHARIELERSQIHTDPLRLQQILLNILGNANKFTVGGDITLSARDHVERGCDFVEITVADTGIGIPADKLEAIFDAFTQVDDTSTRRFGGTGLGLAISRRLCDLLGGSITVASELRRGSTFRVRLPVAGPLPRRPA</sequence>
<dbReference type="InterPro" id="IPR003661">
    <property type="entry name" value="HisK_dim/P_dom"/>
</dbReference>
<dbReference type="InterPro" id="IPR003594">
    <property type="entry name" value="HATPase_dom"/>
</dbReference>
<protein>
    <recommendedName>
        <fullName evidence="2">histidine kinase</fullName>
        <ecNumber evidence="2">2.7.13.3</ecNumber>
    </recommendedName>
</protein>
<dbReference type="SMART" id="SM00387">
    <property type="entry name" value="HATPase_c"/>
    <property type="match status" value="1"/>
</dbReference>
<dbReference type="SUPFAM" id="SSF47384">
    <property type="entry name" value="Homodimeric domain of signal transducing histidine kinase"/>
    <property type="match status" value="1"/>
</dbReference>
<keyword evidence="6" id="KW-0902">Two-component regulatory system</keyword>